<evidence type="ECO:0000313" key="7">
    <source>
        <dbReference type="Proteomes" id="UP000181884"/>
    </source>
</evidence>
<dbReference type="PANTHER" id="PTHR30514">
    <property type="entry name" value="GLUCOKINASE"/>
    <property type="match status" value="1"/>
</dbReference>
<dbReference type="InterPro" id="IPR000281">
    <property type="entry name" value="HTH_RpiR"/>
</dbReference>
<proteinExistence type="predicted"/>
<dbReference type="Pfam" id="PF01418">
    <property type="entry name" value="HTH_6"/>
    <property type="match status" value="1"/>
</dbReference>
<dbReference type="InterPro" id="IPR009057">
    <property type="entry name" value="Homeodomain-like_sf"/>
</dbReference>
<dbReference type="Proteomes" id="UP000181884">
    <property type="component" value="Unassembled WGS sequence"/>
</dbReference>
<dbReference type="InterPro" id="IPR001347">
    <property type="entry name" value="SIS_dom"/>
</dbReference>
<dbReference type="GO" id="GO:1901135">
    <property type="term" value="P:carbohydrate derivative metabolic process"/>
    <property type="evidence" value="ECO:0007669"/>
    <property type="project" value="InterPro"/>
</dbReference>
<dbReference type="PROSITE" id="PS51464">
    <property type="entry name" value="SIS"/>
    <property type="match status" value="1"/>
</dbReference>
<feature type="domain" description="HTH rpiR-type" evidence="4">
    <location>
        <begin position="1"/>
        <end position="75"/>
    </location>
</feature>
<dbReference type="InterPro" id="IPR047640">
    <property type="entry name" value="RpiR-like"/>
</dbReference>
<keyword evidence="3" id="KW-0804">Transcription</keyword>
<reference evidence="6 7" key="1">
    <citation type="submission" date="2014-12" db="EMBL/GenBank/DDBJ databases">
        <title>Draft genome sequences of 29 type strains of Enterococci.</title>
        <authorList>
            <person name="Zhong Z."/>
            <person name="Sun Z."/>
            <person name="Liu W."/>
            <person name="Zhang W."/>
            <person name="Zhang H."/>
        </authorList>
    </citation>
    <scope>NUCLEOTIDE SEQUENCE [LARGE SCALE GENOMIC DNA]</scope>
    <source>
        <strain evidence="6 7">DSM 17029</strain>
    </source>
</reference>
<evidence type="ECO:0000256" key="3">
    <source>
        <dbReference type="ARBA" id="ARBA00023163"/>
    </source>
</evidence>
<keyword evidence="7" id="KW-1185">Reference proteome</keyword>
<evidence type="ECO:0000256" key="1">
    <source>
        <dbReference type="ARBA" id="ARBA00023015"/>
    </source>
</evidence>
<dbReference type="AlphaFoldDB" id="A0A1L8REN3"/>
<dbReference type="PANTHER" id="PTHR30514:SF1">
    <property type="entry name" value="HTH-TYPE TRANSCRIPTIONAL REGULATOR HEXR-RELATED"/>
    <property type="match status" value="1"/>
</dbReference>
<evidence type="ECO:0000259" key="5">
    <source>
        <dbReference type="PROSITE" id="PS51464"/>
    </source>
</evidence>
<protein>
    <submittedName>
        <fullName evidence="6">Transcription regulator</fullName>
    </submittedName>
</protein>
<dbReference type="RefSeq" id="WP_067393645.1">
    <property type="nucleotide sequence ID" value="NZ_JXKH01000005.1"/>
</dbReference>
<dbReference type="CDD" id="cd05013">
    <property type="entry name" value="SIS_RpiR"/>
    <property type="match status" value="1"/>
</dbReference>
<dbReference type="Pfam" id="PF01380">
    <property type="entry name" value="SIS"/>
    <property type="match status" value="1"/>
</dbReference>
<sequence length="251" mass="28493">MPIFEGQDTKNFSSTDLAIYQYILSHYENLPQMRVREIAQASHTSASSVMRFIRKMGFNSYPEFRASVRQVIAAEREQGADYRDRVLASLEPQNFSFDFEENVRILADLIIRSDNIVFVGIGISGILCEYGARRLATLGFNSFAVTDPYYPLRPRLYNTTDNLVIAVSNSGETPDLVDMIAYYQPLQDYQIIGITGNSASTLAKMSSMIIAHEYTEARKYGFYDASSQIPTMYIMEKILDALEQHPDLPKQ</sequence>
<keyword evidence="2" id="KW-0238">DNA-binding</keyword>
<dbReference type="Gene3D" id="1.10.10.10">
    <property type="entry name" value="Winged helix-like DNA-binding domain superfamily/Winged helix DNA-binding domain"/>
    <property type="match status" value="1"/>
</dbReference>
<dbReference type="STRING" id="214095.RU97_GL002218"/>
<dbReference type="PROSITE" id="PS51071">
    <property type="entry name" value="HTH_RPIR"/>
    <property type="match status" value="1"/>
</dbReference>
<evidence type="ECO:0000256" key="2">
    <source>
        <dbReference type="ARBA" id="ARBA00023125"/>
    </source>
</evidence>
<dbReference type="GO" id="GO:0003700">
    <property type="term" value="F:DNA-binding transcription factor activity"/>
    <property type="evidence" value="ECO:0007669"/>
    <property type="project" value="InterPro"/>
</dbReference>
<dbReference type="InterPro" id="IPR035472">
    <property type="entry name" value="RpiR-like_SIS"/>
</dbReference>
<gene>
    <name evidence="6" type="ORF">RU97_GL002218</name>
</gene>
<organism evidence="6 7">
    <name type="scientific">Enterococcus canis</name>
    <dbReference type="NCBI Taxonomy" id="214095"/>
    <lineage>
        <taxon>Bacteria</taxon>
        <taxon>Bacillati</taxon>
        <taxon>Bacillota</taxon>
        <taxon>Bacilli</taxon>
        <taxon>Lactobacillales</taxon>
        <taxon>Enterococcaceae</taxon>
        <taxon>Enterococcus</taxon>
    </lineage>
</organism>
<evidence type="ECO:0000313" key="6">
    <source>
        <dbReference type="EMBL" id="OJG18145.1"/>
    </source>
</evidence>
<keyword evidence="1" id="KW-0805">Transcription regulation</keyword>
<comment type="caution">
    <text evidence="6">The sequence shown here is derived from an EMBL/GenBank/DDBJ whole genome shotgun (WGS) entry which is preliminary data.</text>
</comment>
<dbReference type="GO" id="GO:0097367">
    <property type="term" value="F:carbohydrate derivative binding"/>
    <property type="evidence" value="ECO:0007669"/>
    <property type="project" value="InterPro"/>
</dbReference>
<dbReference type="InterPro" id="IPR046348">
    <property type="entry name" value="SIS_dom_sf"/>
</dbReference>
<evidence type="ECO:0000259" key="4">
    <source>
        <dbReference type="PROSITE" id="PS51071"/>
    </source>
</evidence>
<dbReference type="Gene3D" id="3.40.50.10490">
    <property type="entry name" value="Glucose-6-phosphate isomerase like protein, domain 1"/>
    <property type="match status" value="1"/>
</dbReference>
<dbReference type="GO" id="GO:0003677">
    <property type="term" value="F:DNA binding"/>
    <property type="evidence" value="ECO:0007669"/>
    <property type="project" value="UniProtKB-KW"/>
</dbReference>
<accession>A0A1L8REN3</accession>
<dbReference type="SUPFAM" id="SSF53697">
    <property type="entry name" value="SIS domain"/>
    <property type="match status" value="1"/>
</dbReference>
<feature type="domain" description="SIS" evidence="5">
    <location>
        <begin position="106"/>
        <end position="248"/>
    </location>
</feature>
<name>A0A1L8REN3_9ENTE</name>
<dbReference type="EMBL" id="JXKH01000005">
    <property type="protein sequence ID" value="OJG18145.1"/>
    <property type="molecule type" value="Genomic_DNA"/>
</dbReference>
<dbReference type="InterPro" id="IPR036388">
    <property type="entry name" value="WH-like_DNA-bd_sf"/>
</dbReference>
<dbReference type="SUPFAM" id="SSF46689">
    <property type="entry name" value="Homeodomain-like"/>
    <property type="match status" value="1"/>
</dbReference>